<proteinExistence type="predicted"/>
<feature type="region of interest" description="Disordered" evidence="1">
    <location>
        <begin position="213"/>
        <end position="242"/>
    </location>
</feature>
<evidence type="ECO:0000313" key="3">
    <source>
        <dbReference type="Proteomes" id="UP000076874"/>
    </source>
</evidence>
<reference evidence="2 3" key="1">
    <citation type="journal article" date="2016" name="Genome Biol. Evol.">
        <title>Divergent and convergent evolution of fungal pathogenicity.</title>
        <authorList>
            <person name="Shang Y."/>
            <person name="Xiao G."/>
            <person name="Zheng P."/>
            <person name="Cen K."/>
            <person name="Zhan S."/>
            <person name="Wang C."/>
        </authorList>
    </citation>
    <scope>NUCLEOTIDE SEQUENCE [LARGE SCALE GENOMIC DNA]</scope>
    <source>
        <strain evidence="2 3">RCEF 264</strain>
    </source>
</reference>
<organism evidence="2 3">
    <name type="scientific">Niveomyces insectorum RCEF 264</name>
    <dbReference type="NCBI Taxonomy" id="1081102"/>
    <lineage>
        <taxon>Eukaryota</taxon>
        <taxon>Fungi</taxon>
        <taxon>Dikarya</taxon>
        <taxon>Ascomycota</taxon>
        <taxon>Pezizomycotina</taxon>
        <taxon>Sordariomycetes</taxon>
        <taxon>Hypocreomycetidae</taxon>
        <taxon>Hypocreales</taxon>
        <taxon>Cordycipitaceae</taxon>
        <taxon>Niveomyces</taxon>
    </lineage>
</organism>
<evidence type="ECO:0000256" key="1">
    <source>
        <dbReference type="SAM" id="MobiDB-lite"/>
    </source>
</evidence>
<feature type="compositionally biased region" description="Low complexity" evidence="1">
    <location>
        <begin position="71"/>
        <end position="89"/>
    </location>
</feature>
<evidence type="ECO:0000313" key="2">
    <source>
        <dbReference type="EMBL" id="OAA54773.1"/>
    </source>
</evidence>
<feature type="compositionally biased region" description="Polar residues" evidence="1">
    <location>
        <begin position="93"/>
        <end position="122"/>
    </location>
</feature>
<sequence length="242" mass="24584">MTTFEYNSDDDGMASVSARSFGSSPEADMHDGTIEAATLDQGEHRPGCQCARCSTDRIHEPTTTATFAADSPLSEPEQAPAAPASPAWEDLSCASSDASTSPGVSIFSSNPNSRNGTSSSQDLPTTPALLALTIPAPHVYPEWDLVASPESLSPTSDTSLVPAAPAPAPDAPLLAGVHPIIGSVPMAWLAGTMAPTTGVVAPTPYTMQVAAPAGAAPSMPVQQTYAPTAGPSQPPNGDSPMM</sequence>
<name>A0A167MUN7_9HYPO</name>
<keyword evidence="3" id="KW-1185">Reference proteome</keyword>
<dbReference type="AlphaFoldDB" id="A0A167MUN7"/>
<comment type="caution">
    <text evidence="2">The sequence shown here is derived from an EMBL/GenBank/DDBJ whole genome shotgun (WGS) entry which is preliminary data.</text>
</comment>
<dbReference type="Proteomes" id="UP000076874">
    <property type="component" value="Unassembled WGS sequence"/>
</dbReference>
<protein>
    <submittedName>
        <fullName evidence="2">Uncharacterized protein</fullName>
    </submittedName>
</protein>
<dbReference type="EMBL" id="AZHD01000022">
    <property type="protein sequence ID" value="OAA54773.1"/>
    <property type="molecule type" value="Genomic_DNA"/>
</dbReference>
<accession>A0A167MUN7</accession>
<feature type="region of interest" description="Disordered" evidence="1">
    <location>
        <begin position="1"/>
        <end position="124"/>
    </location>
</feature>
<gene>
    <name evidence="2" type="ORF">SPI_08644</name>
</gene>